<feature type="compositionally biased region" description="Low complexity" evidence="1">
    <location>
        <begin position="22"/>
        <end position="37"/>
    </location>
</feature>
<protein>
    <submittedName>
        <fullName evidence="2">Maker727</fullName>
    </submittedName>
</protein>
<evidence type="ECO:0000313" key="2">
    <source>
        <dbReference type="EMBL" id="ALC44454.1"/>
    </source>
</evidence>
<gene>
    <name evidence="2" type="ORF">Dbus_chr3Lg1620</name>
</gene>
<sequence>MLAFHNEHIASCAFLTYFSPESSTTAANSPTSATQTTLYNDKQSITG</sequence>
<reference evidence="2 3" key="1">
    <citation type="submission" date="2015-08" db="EMBL/GenBank/DDBJ databases">
        <title>Ancestral chromatin configuration constrains chromatin evolution on differentiating sex chromosomes in Drosophila.</title>
        <authorList>
            <person name="Zhou Q."/>
            <person name="Bachtrog D."/>
        </authorList>
    </citation>
    <scope>NUCLEOTIDE SEQUENCE [LARGE SCALE GENOMIC DNA]</scope>
    <source>
        <tissue evidence="2">Whole larvae</tissue>
    </source>
</reference>
<accession>A0A0M4EAV6</accession>
<proteinExistence type="predicted"/>
<feature type="region of interest" description="Disordered" evidence="1">
    <location>
        <begin position="22"/>
        <end position="47"/>
    </location>
</feature>
<feature type="non-terminal residue" evidence="2">
    <location>
        <position position="47"/>
    </location>
</feature>
<organism evidence="2 3">
    <name type="scientific">Drosophila busckii</name>
    <name type="common">Fruit fly</name>
    <dbReference type="NCBI Taxonomy" id="30019"/>
    <lineage>
        <taxon>Eukaryota</taxon>
        <taxon>Metazoa</taxon>
        <taxon>Ecdysozoa</taxon>
        <taxon>Arthropoda</taxon>
        <taxon>Hexapoda</taxon>
        <taxon>Insecta</taxon>
        <taxon>Pterygota</taxon>
        <taxon>Neoptera</taxon>
        <taxon>Endopterygota</taxon>
        <taxon>Diptera</taxon>
        <taxon>Brachycera</taxon>
        <taxon>Muscomorpha</taxon>
        <taxon>Ephydroidea</taxon>
        <taxon>Drosophilidae</taxon>
        <taxon>Drosophila</taxon>
    </lineage>
</organism>
<dbReference type="EMBL" id="CP012525">
    <property type="protein sequence ID" value="ALC44454.1"/>
    <property type="molecule type" value="Genomic_DNA"/>
</dbReference>
<keyword evidence="3" id="KW-1185">Reference proteome</keyword>
<dbReference type="AlphaFoldDB" id="A0A0M4EAV6"/>
<feature type="compositionally biased region" description="Polar residues" evidence="1">
    <location>
        <begin position="38"/>
        <end position="47"/>
    </location>
</feature>
<evidence type="ECO:0000313" key="3">
    <source>
        <dbReference type="Proteomes" id="UP000494163"/>
    </source>
</evidence>
<name>A0A0M4EAV6_DROBS</name>
<evidence type="ECO:0000256" key="1">
    <source>
        <dbReference type="SAM" id="MobiDB-lite"/>
    </source>
</evidence>
<dbReference type="Proteomes" id="UP000494163">
    <property type="component" value="Chromosome 3L"/>
</dbReference>